<comment type="caution">
    <text evidence="3">The sequence shown here is derived from an EMBL/GenBank/DDBJ whole genome shotgun (WGS) entry which is preliminary data.</text>
</comment>
<dbReference type="InterPro" id="IPR001036">
    <property type="entry name" value="Acrflvin-R"/>
</dbReference>
<feature type="transmembrane region" description="Helical" evidence="2">
    <location>
        <begin position="464"/>
        <end position="483"/>
    </location>
</feature>
<dbReference type="PATRIC" id="fig|1280952.3.peg.1387"/>
<protein>
    <submittedName>
        <fullName evidence="3">AcrB/AcrD/AcrF family protein</fullName>
    </submittedName>
</protein>
<feature type="transmembrane region" description="Helical" evidence="2">
    <location>
        <begin position="531"/>
        <end position="552"/>
    </location>
</feature>
<keyword evidence="4" id="KW-1185">Reference proteome</keyword>
<dbReference type="PANTHER" id="PTHR32063:SF33">
    <property type="entry name" value="RND SUPERFAMILY EFFLUX PUMP PERMEASE COMPONENT"/>
    <property type="match status" value="1"/>
</dbReference>
<feature type="transmembrane region" description="Helical" evidence="2">
    <location>
        <begin position="997"/>
        <end position="1022"/>
    </location>
</feature>
<dbReference type="Pfam" id="PF00873">
    <property type="entry name" value="ACR_tran"/>
    <property type="match status" value="1"/>
</dbReference>
<proteinExistence type="predicted"/>
<dbReference type="PANTHER" id="PTHR32063">
    <property type="match status" value="1"/>
</dbReference>
<feature type="transmembrane region" description="Helical" evidence="2">
    <location>
        <begin position="894"/>
        <end position="914"/>
    </location>
</feature>
<dbReference type="SUPFAM" id="SSF82866">
    <property type="entry name" value="Multidrug efflux transporter AcrB transmembrane domain"/>
    <property type="match status" value="2"/>
</dbReference>
<dbReference type="SUPFAM" id="SSF82714">
    <property type="entry name" value="Multidrug efflux transporter AcrB TolC docking domain, DN and DC subdomains"/>
    <property type="match status" value="2"/>
</dbReference>
<keyword evidence="2" id="KW-0812">Transmembrane</keyword>
<dbReference type="SUPFAM" id="SSF82693">
    <property type="entry name" value="Multidrug efflux transporter AcrB pore domain, PN1, PN2, PC1 and PC2 subdomains"/>
    <property type="match status" value="1"/>
</dbReference>
<dbReference type="GO" id="GO:0042910">
    <property type="term" value="F:xenobiotic transmembrane transporter activity"/>
    <property type="evidence" value="ECO:0007669"/>
    <property type="project" value="TreeGrafter"/>
</dbReference>
<dbReference type="eggNOG" id="COG0841">
    <property type="taxonomic scope" value="Bacteria"/>
</dbReference>
<keyword evidence="2" id="KW-1133">Transmembrane helix</keyword>
<dbReference type="Gene3D" id="3.30.70.1430">
    <property type="entry name" value="Multidrug efflux transporter AcrB pore domain"/>
    <property type="match status" value="2"/>
</dbReference>
<organism evidence="3 4">
    <name type="scientific">Hyphomonas jannaschiana VP2</name>
    <dbReference type="NCBI Taxonomy" id="1280952"/>
    <lineage>
        <taxon>Bacteria</taxon>
        <taxon>Pseudomonadati</taxon>
        <taxon>Pseudomonadota</taxon>
        <taxon>Alphaproteobacteria</taxon>
        <taxon>Hyphomonadales</taxon>
        <taxon>Hyphomonadaceae</taxon>
        <taxon>Hyphomonas</taxon>
    </lineage>
</organism>
<gene>
    <name evidence="3" type="ORF">HJA_06982</name>
</gene>
<dbReference type="OrthoDB" id="174266at2"/>
<accession>A0A059FEH8</accession>
<evidence type="ECO:0000256" key="1">
    <source>
        <dbReference type="SAM" id="MobiDB-lite"/>
    </source>
</evidence>
<dbReference type="InterPro" id="IPR027463">
    <property type="entry name" value="AcrB_DN_DC_subdom"/>
</dbReference>
<dbReference type="Gene3D" id="3.30.70.1320">
    <property type="entry name" value="Multidrug efflux transporter AcrB pore domain like"/>
    <property type="match status" value="1"/>
</dbReference>
<evidence type="ECO:0000256" key="2">
    <source>
        <dbReference type="SAM" id="Phobius"/>
    </source>
</evidence>
<dbReference type="Gene3D" id="3.30.70.1440">
    <property type="entry name" value="Multidrug efflux transporter AcrB pore domain"/>
    <property type="match status" value="1"/>
</dbReference>
<feature type="region of interest" description="Disordered" evidence="1">
    <location>
        <begin position="1058"/>
        <end position="1077"/>
    </location>
</feature>
<dbReference type="EMBL" id="ARYJ01000004">
    <property type="protein sequence ID" value="KCZ89020.1"/>
    <property type="molecule type" value="Genomic_DNA"/>
</dbReference>
<evidence type="ECO:0000313" key="4">
    <source>
        <dbReference type="Proteomes" id="UP000024816"/>
    </source>
</evidence>
<feature type="transmembrane region" description="Helical" evidence="2">
    <location>
        <begin position="334"/>
        <end position="353"/>
    </location>
</feature>
<feature type="transmembrane region" description="Helical" evidence="2">
    <location>
        <begin position="431"/>
        <end position="452"/>
    </location>
</feature>
<reference evidence="3 4" key="1">
    <citation type="journal article" date="2014" name="Antonie Van Leeuwenhoek">
        <title>Hyphomonas beringensis sp. nov. and Hyphomonas chukchiensis sp. nov., isolated from surface seawater of the Bering Sea and Chukchi Sea.</title>
        <authorList>
            <person name="Li C."/>
            <person name="Lai Q."/>
            <person name="Li G."/>
            <person name="Dong C."/>
            <person name="Wang J."/>
            <person name="Liao Y."/>
            <person name="Shao Z."/>
        </authorList>
    </citation>
    <scope>NUCLEOTIDE SEQUENCE [LARGE SCALE GENOMIC DNA]</scope>
    <source>
        <strain evidence="3 4">VP2</strain>
    </source>
</reference>
<dbReference type="PRINTS" id="PR00702">
    <property type="entry name" value="ACRIFLAVINRP"/>
</dbReference>
<dbReference type="AlphaFoldDB" id="A0A059FEH8"/>
<evidence type="ECO:0000313" key="3">
    <source>
        <dbReference type="EMBL" id="KCZ89020.1"/>
    </source>
</evidence>
<dbReference type="GO" id="GO:0005886">
    <property type="term" value="C:plasma membrane"/>
    <property type="evidence" value="ECO:0007669"/>
    <property type="project" value="TreeGrafter"/>
</dbReference>
<keyword evidence="2" id="KW-0472">Membrane</keyword>
<dbReference type="Proteomes" id="UP000024816">
    <property type="component" value="Unassembled WGS sequence"/>
</dbReference>
<dbReference type="RefSeq" id="WP_035580094.1">
    <property type="nucleotide sequence ID" value="NZ_ARYJ01000004.1"/>
</dbReference>
<feature type="transmembrane region" description="Helical" evidence="2">
    <location>
        <begin position="360"/>
        <end position="380"/>
    </location>
</feature>
<dbReference type="Gene3D" id="3.30.2090.10">
    <property type="entry name" value="Multidrug efflux transporter AcrB TolC docking domain, DN and DC subdomains"/>
    <property type="match status" value="2"/>
</dbReference>
<dbReference type="Gene3D" id="1.20.1640.10">
    <property type="entry name" value="Multidrug efflux transporter AcrB transmembrane domain"/>
    <property type="match status" value="2"/>
</dbReference>
<dbReference type="STRING" id="1280952.HJA_06982"/>
<feature type="transmembrane region" description="Helical" evidence="2">
    <location>
        <begin position="966"/>
        <end position="985"/>
    </location>
</feature>
<feature type="transmembrane region" description="Helical" evidence="2">
    <location>
        <begin position="12"/>
        <end position="33"/>
    </location>
</feature>
<sequence>MNGIVAWFARNAVAANLLMIVCFVGGIFGYTAMEREMFPIGTFNGATVSMSWPGASPQDVEEQIVTRIEEAVADLDGVKRITSTAAEGSGWVNIEGQNDIDMMEFLDEVKLRVDQINNLPQAAFQPQVRRWEQRGQFMGLAIHGKVDGRELKRLGDRVRDDIAQLPGGELAELQGTLDEQVNIEITEESLRRFGLSFGDVANAIRQSSLNSSGGRIESSTGDVAITARQLADTEDQFNKIIIRQTTEQGTVRVEDVANVIDGFVSDKFSALYGGEPTAFVMIPAPDKMDVVKYTKGFRDYVERANDPKSGILPQGVKIDILWDDSEAFNDRMNLIMSSALQGAVLVLIVLLLFLRPMVAFWVTVGIMTAFGGGILILPYLGVSWNILSTFAVLLVIGVIVDDAIVVGENIHREVESGRREGIDAAIVGTQMVLKPIIFGVLTTIIAFLPWAFLSGPERQFTQQITFVVVAALAFSIIECMLILPAHLAHMKKQSFDGASGALMRVQRRIADSLLWFANNIYKPALEFALKFRYATMALFFCLFYLAFNLSALKIVPFKFMPEIEADLIQVQIEMPDGTPYERLVQVRDQLQAGIEVSEQQTKEEHPEIKDGLIRDASVIAYGTNVRAFVGLAAPEDRPDTIRSKDLAELLRANVGEIQDAEEINFAFTFNDNDTGVRFALSNQNLDRLREAAETVKAQLATYSNAYDIGDNLSSAAEEIRISMKPGAETLGVTLADVSRQLRQAYYGEEVQRLPRDGEDVRVMVRLPETAREDLDSLNSLRVRTADGREIPVTQVADFSYAPGINRIQRRDRMRSVYVFAEVKGEGGRGEIMADMESNFWPEFQKQFPDVKRGEAGGFEEENQFMSEIGRLSLMAIGAMYILLAIAFRSYAQPLLLMMALPFAYAGALFGLWFFDTPMALFSFFGIAAAAGVVINDNLVLIDYVNKRRDEGAGAVQALVDAGVSRFRPILLTSLTTMVGILPLLSQRSVQAQFLKPMLVALGSAVGFAIFITLFLVPAMYVIGAEVKRVFAWTWGGQPFRHIGDGYSGHVTIDEEELIGTSGGHDSDSGSPPMAPAE</sequence>
<feature type="transmembrane region" description="Helical" evidence="2">
    <location>
        <begin position="386"/>
        <end position="410"/>
    </location>
</feature>
<feature type="transmembrane region" description="Helical" evidence="2">
    <location>
        <begin position="920"/>
        <end position="945"/>
    </location>
</feature>
<name>A0A059FEH8_9PROT</name>
<feature type="transmembrane region" description="Helical" evidence="2">
    <location>
        <begin position="868"/>
        <end position="887"/>
    </location>
</feature>